<dbReference type="GO" id="GO:0008195">
    <property type="term" value="F:phosphatidate phosphatase activity"/>
    <property type="evidence" value="ECO:0007669"/>
    <property type="project" value="InterPro"/>
</dbReference>
<reference evidence="2" key="2">
    <citation type="submission" date="2023-01" db="EMBL/GenBank/DDBJ databases">
        <title>Draft genome sequence of Portibacter lacus strain NBRC 108769.</title>
        <authorList>
            <person name="Sun Q."/>
            <person name="Mori K."/>
        </authorList>
    </citation>
    <scope>NUCLEOTIDE SEQUENCE</scope>
    <source>
        <strain evidence="2">NBRC 108769</strain>
    </source>
</reference>
<evidence type="ECO:0000259" key="1">
    <source>
        <dbReference type="Pfam" id="PF09949"/>
    </source>
</evidence>
<dbReference type="PANTHER" id="PTHR28208">
    <property type="entry name" value="PHOSPHATIDATE PHOSPHATASE APP1"/>
    <property type="match status" value="1"/>
</dbReference>
<organism evidence="2 3">
    <name type="scientific">Portibacter lacus</name>
    <dbReference type="NCBI Taxonomy" id="1099794"/>
    <lineage>
        <taxon>Bacteria</taxon>
        <taxon>Pseudomonadati</taxon>
        <taxon>Bacteroidota</taxon>
        <taxon>Saprospiria</taxon>
        <taxon>Saprospirales</taxon>
        <taxon>Haliscomenobacteraceae</taxon>
        <taxon>Portibacter</taxon>
    </lineage>
</organism>
<proteinExistence type="predicted"/>
<reference evidence="2" key="1">
    <citation type="journal article" date="2014" name="Int. J. Syst. Evol. Microbiol.">
        <title>Complete genome sequence of Corynebacterium casei LMG S-19264T (=DSM 44701T), isolated from a smear-ripened cheese.</title>
        <authorList>
            <consortium name="US DOE Joint Genome Institute (JGI-PGF)"/>
            <person name="Walter F."/>
            <person name="Albersmeier A."/>
            <person name="Kalinowski J."/>
            <person name="Ruckert C."/>
        </authorList>
    </citation>
    <scope>NUCLEOTIDE SEQUENCE</scope>
    <source>
        <strain evidence="2">NBRC 108769</strain>
    </source>
</reference>
<dbReference type="EMBL" id="BSOH01000001">
    <property type="protein sequence ID" value="GLR15546.1"/>
    <property type="molecule type" value="Genomic_DNA"/>
</dbReference>
<keyword evidence="3" id="KW-1185">Reference proteome</keyword>
<name>A0AA37SMJ1_9BACT</name>
<accession>A0AA37SMJ1</accession>
<dbReference type="RefSeq" id="WP_235292438.1">
    <property type="nucleotide sequence ID" value="NZ_BSOH01000001.1"/>
</dbReference>
<feature type="domain" description="Phosphatidate phosphatase APP1 catalytic" evidence="1">
    <location>
        <begin position="131"/>
        <end position="279"/>
    </location>
</feature>
<dbReference type="PANTHER" id="PTHR28208:SF3">
    <property type="entry name" value="PHOSPHATIDATE PHOSPHATASE APP1"/>
    <property type="match status" value="1"/>
</dbReference>
<evidence type="ECO:0000313" key="2">
    <source>
        <dbReference type="EMBL" id="GLR15546.1"/>
    </source>
</evidence>
<evidence type="ECO:0000313" key="3">
    <source>
        <dbReference type="Proteomes" id="UP001156666"/>
    </source>
</evidence>
<dbReference type="Pfam" id="PF09949">
    <property type="entry name" value="APP1_cat"/>
    <property type="match status" value="1"/>
</dbReference>
<dbReference type="AlphaFoldDB" id="A0AA37SMJ1"/>
<sequence>MWRKKKVSSDTKEPLTIHAYRGYASPTSIFLKGRILEDRGILKTQSQSAIRNFIKNFKRFETDEVPGVEVQISIEGRDFKLITDREGYFTLDEHWDFMNENNASLLDAKISIAGGISKVAEVFHTTPEAEYGIITDIDDTVLKTNVTSLFKLKMLYATFFKDAHQRMPMEGIVNLFSKFTHGSNPIFYISHSPWNIYDLLVDFMEMQELPKGPILLRDYGIKPVGHFSDHKIKSITRILKNHPDLPFIMLGDTAAEDADLYIKLAHDFPDQIKAIYIRQTKNNKNARRIKSLIEEHSGHQTDVILSESSEVMMEHALEKGLIT</sequence>
<gene>
    <name evidence="2" type="ORF">GCM10007940_01610</name>
</gene>
<comment type="caution">
    <text evidence="2">The sequence shown here is derived from an EMBL/GenBank/DDBJ whole genome shotgun (WGS) entry which is preliminary data.</text>
</comment>
<protein>
    <recommendedName>
        <fullName evidence="1">Phosphatidate phosphatase APP1 catalytic domain-containing protein</fullName>
    </recommendedName>
</protein>
<dbReference type="InterPro" id="IPR019236">
    <property type="entry name" value="APP1_cat"/>
</dbReference>
<dbReference type="InterPro" id="IPR052935">
    <property type="entry name" value="Mg2+_PAP"/>
</dbReference>
<dbReference type="Proteomes" id="UP001156666">
    <property type="component" value="Unassembled WGS sequence"/>
</dbReference>